<sequence>MMKVSNGKTIRRLGWRSMRAARTRNLVAIAAIALTTVLFTSLFTIAMSINDGFQQSNFRQVGGWSHGGFKYLTEEQFHELRDDPLIDEWGLRRFLGMPREVPFNKSHVEVGYSDANEAHWMYCDPVEGRLPQEGTDEAATDTHVLELLGVAPEIGAKFTVTFDVDGHPTTQTFTLCGWWEYDEAIVANHILIPESRVDAILDEVGVDPAASADGMTGSWNLDVMLKGGSRHIEQDLNQILADHGYQSEAAGDDYINTGVNWGYTGAQLSDSMDPLTMIAIGAVLALIIFTGYLIIYNVFQISVTNDIRFYGLLKTIGTTPRQLRRIIRQQALTLSLAGIPLGLVIGWLVGGRLTPVIVAQLDGVVSVASANPLIFVGAAGFSLVTVLLSCRKPGRMAGRVSPIEAVRYTEGGNLKRKTKRNVKGVSLFSMAWANLGRSRGKSAITVISLSLAVVLLTITATITRGFDMDKYVSNFTASDFIVADAGQFQTGGEGFNTDMGIPQSVIDDIDAQGGITGGGLVYGETSAVQEFVTEDYYRSVWSRWNDPETLDLMVASKDRNEDGLLSDRAQLYGMEQFPLDHLTVLDGDLSKLSEPGGRYVAAVYSDDDYGNPEMDSHWARLGDTVTLRYVEEFEYYNPNTGEVYGPLENVPAGANYVSRAVKYRDVEYEVAALVVVPRALSYRYYGADEFIMNDQTFIQDTGTDSVMYYAFDTTDEANAGMETFLQDYTENVNPQFDYESKATYAAEFEGMRAMFLMLGGALSFIVGLVGVLNFFNAILTGITVRKREFAVLQSIGMTGKQLKTMLVYEGLLYALGAVVISLVLAVVLSPLAFRAVGNLFWFFTYRFTISPILIVAPIFALLGILVPLAVYRSVAKSTIVERLREAEA</sequence>
<evidence type="ECO:0000313" key="9">
    <source>
        <dbReference type="EMBL" id="BCK83949.1"/>
    </source>
</evidence>
<comment type="subcellular location">
    <subcellularLocation>
        <location evidence="1">Cell membrane</location>
        <topology evidence="1">Multi-pass membrane protein</topology>
    </subcellularLocation>
</comment>
<keyword evidence="4 7" id="KW-1133">Transmembrane helix</keyword>
<feature type="domain" description="ABC3 transporter permease C-terminal" evidence="8">
    <location>
        <begin position="761"/>
        <end position="876"/>
    </location>
</feature>
<name>A0A810Q6N0_9FIRM</name>
<evidence type="ECO:0000259" key="8">
    <source>
        <dbReference type="Pfam" id="PF02687"/>
    </source>
</evidence>
<evidence type="ECO:0000256" key="3">
    <source>
        <dbReference type="ARBA" id="ARBA00022692"/>
    </source>
</evidence>
<feature type="transmembrane region" description="Helical" evidence="7">
    <location>
        <begin position="370"/>
        <end position="390"/>
    </location>
</feature>
<comment type="similarity">
    <text evidence="6">Belongs to the ABC-4 integral membrane protein family.</text>
</comment>
<feature type="transmembrane region" description="Helical" evidence="7">
    <location>
        <begin position="753"/>
        <end position="779"/>
    </location>
</feature>
<dbReference type="InterPro" id="IPR050250">
    <property type="entry name" value="Macrolide_Exporter_MacB"/>
</dbReference>
<evidence type="ECO:0000256" key="7">
    <source>
        <dbReference type="SAM" id="Phobius"/>
    </source>
</evidence>
<dbReference type="Proteomes" id="UP000679848">
    <property type="component" value="Chromosome"/>
</dbReference>
<feature type="transmembrane region" description="Helical" evidence="7">
    <location>
        <begin position="443"/>
        <end position="462"/>
    </location>
</feature>
<dbReference type="PANTHER" id="PTHR30572:SF4">
    <property type="entry name" value="ABC TRANSPORTER PERMEASE YTRF"/>
    <property type="match status" value="1"/>
</dbReference>
<dbReference type="EMBL" id="AP023420">
    <property type="protein sequence ID" value="BCK83949.1"/>
    <property type="molecule type" value="Genomic_DNA"/>
</dbReference>
<dbReference type="KEGG" id="pfaa:MM59RIKEN_12680"/>
<evidence type="ECO:0000256" key="4">
    <source>
        <dbReference type="ARBA" id="ARBA00022989"/>
    </source>
</evidence>
<reference evidence="9" key="1">
    <citation type="submission" date="2020-09" db="EMBL/GenBank/DDBJ databases">
        <title>New species isolated from human feces.</title>
        <authorList>
            <person name="Kitahara M."/>
            <person name="Shigeno Y."/>
            <person name="Shime M."/>
            <person name="Matsumoto Y."/>
            <person name="Nakamura S."/>
            <person name="Motooka D."/>
            <person name="Fukuoka S."/>
            <person name="Nishikawa H."/>
            <person name="Benno Y."/>
        </authorList>
    </citation>
    <scope>NUCLEOTIDE SEQUENCE</scope>
    <source>
        <strain evidence="9">MM59</strain>
    </source>
</reference>
<evidence type="ECO:0000256" key="2">
    <source>
        <dbReference type="ARBA" id="ARBA00022475"/>
    </source>
</evidence>
<proteinExistence type="inferred from homology"/>
<organism evidence="9 10">
    <name type="scientific">Pusillibacter faecalis</name>
    <dbReference type="NCBI Taxonomy" id="2714358"/>
    <lineage>
        <taxon>Bacteria</taxon>
        <taxon>Bacillati</taxon>
        <taxon>Bacillota</taxon>
        <taxon>Clostridia</taxon>
        <taxon>Eubacteriales</taxon>
        <taxon>Oscillospiraceae</taxon>
        <taxon>Pusillibacter</taxon>
    </lineage>
</organism>
<feature type="transmembrane region" description="Helical" evidence="7">
    <location>
        <begin position="852"/>
        <end position="874"/>
    </location>
</feature>
<feature type="domain" description="ABC3 transporter permease C-terminal" evidence="8">
    <location>
        <begin position="282"/>
        <end position="398"/>
    </location>
</feature>
<evidence type="ECO:0000256" key="1">
    <source>
        <dbReference type="ARBA" id="ARBA00004651"/>
    </source>
</evidence>
<dbReference type="PANTHER" id="PTHR30572">
    <property type="entry name" value="MEMBRANE COMPONENT OF TRANSPORTER-RELATED"/>
    <property type="match status" value="1"/>
</dbReference>
<dbReference type="InterPro" id="IPR003838">
    <property type="entry name" value="ABC3_permease_C"/>
</dbReference>
<feature type="transmembrane region" description="Helical" evidence="7">
    <location>
        <begin position="810"/>
        <end position="832"/>
    </location>
</feature>
<keyword evidence="5 7" id="KW-0472">Membrane</keyword>
<feature type="transmembrane region" description="Helical" evidence="7">
    <location>
        <begin position="277"/>
        <end position="299"/>
    </location>
</feature>
<evidence type="ECO:0000256" key="6">
    <source>
        <dbReference type="ARBA" id="ARBA00038076"/>
    </source>
</evidence>
<dbReference type="GO" id="GO:0022857">
    <property type="term" value="F:transmembrane transporter activity"/>
    <property type="evidence" value="ECO:0007669"/>
    <property type="project" value="TreeGrafter"/>
</dbReference>
<dbReference type="AlphaFoldDB" id="A0A810Q6N0"/>
<gene>
    <name evidence="9" type="ORF">MM59RIKEN_12680</name>
</gene>
<dbReference type="GO" id="GO:0005886">
    <property type="term" value="C:plasma membrane"/>
    <property type="evidence" value="ECO:0007669"/>
    <property type="project" value="UniProtKB-SubCell"/>
</dbReference>
<evidence type="ECO:0000256" key="5">
    <source>
        <dbReference type="ARBA" id="ARBA00023136"/>
    </source>
</evidence>
<protein>
    <submittedName>
        <fullName evidence="9">Efflux ABC transporter permease</fullName>
    </submittedName>
</protein>
<keyword evidence="3 7" id="KW-0812">Transmembrane</keyword>
<keyword evidence="2" id="KW-1003">Cell membrane</keyword>
<keyword evidence="10" id="KW-1185">Reference proteome</keyword>
<dbReference type="Pfam" id="PF02687">
    <property type="entry name" value="FtsX"/>
    <property type="match status" value="2"/>
</dbReference>
<evidence type="ECO:0000313" key="10">
    <source>
        <dbReference type="Proteomes" id="UP000679848"/>
    </source>
</evidence>
<accession>A0A810Q6N0</accession>
<feature type="transmembrane region" description="Helical" evidence="7">
    <location>
        <begin position="331"/>
        <end position="350"/>
    </location>
</feature>